<dbReference type="HOGENOM" id="CLU_2799963_0_0_9"/>
<accession>E2ZI81</accession>
<evidence type="ECO:0000313" key="2">
    <source>
        <dbReference type="Proteomes" id="UP000006028"/>
    </source>
</evidence>
<dbReference type="STRING" id="748224.HMPREF9436_01372"/>
<dbReference type="eggNOG" id="COG0737">
    <property type="taxonomic scope" value="Bacteria"/>
</dbReference>
<organism evidence="1 2">
    <name type="scientific">Faecalibacterium cf. prausnitzii KLE1255</name>
    <dbReference type="NCBI Taxonomy" id="748224"/>
    <lineage>
        <taxon>Bacteria</taxon>
        <taxon>Bacillati</taxon>
        <taxon>Bacillota</taxon>
        <taxon>Clostridia</taxon>
        <taxon>Eubacteriales</taxon>
        <taxon>Oscillospiraceae</taxon>
        <taxon>Faecalibacterium</taxon>
    </lineage>
</organism>
<sequence length="67" mass="7264">ITRNGQPLGDNDTVTVTCLATEKQMEALLASDSGTSAGEDTWVRNTWRDYISGGAALAEPENYMTLR</sequence>
<comment type="caution">
    <text evidence="1">The sequence shown here is derived from an EMBL/GenBank/DDBJ whole genome shotgun (WGS) entry which is preliminary data.</text>
</comment>
<dbReference type="AlphaFoldDB" id="E2ZI81"/>
<protein>
    <submittedName>
        <fullName evidence="1">Uncharacterized protein</fullName>
    </submittedName>
</protein>
<proteinExistence type="predicted"/>
<reference evidence="1 2" key="1">
    <citation type="submission" date="2010-08" db="EMBL/GenBank/DDBJ databases">
        <authorList>
            <person name="Weinstock G."/>
            <person name="Sodergren E."/>
            <person name="Clifton S."/>
            <person name="Fulton L."/>
            <person name="Fulton B."/>
            <person name="Courtney L."/>
            <person name="Fronick C."/>
            <person name="Harrison M."/>
            <person name="Strong C."/>
            <person name="Farmer C."/>
            <person name="Delahaunty K."/>
            <person name="Markovic C."/>
            <person name="Hall O."/>
            <person name="Minx P."/>
            <person name="Tomlinson C."/>
            <person name="Mitreva M."/>
            <person name="Hou S."/>
            <person name="Chen J."/>
            <person name="Wollam A."/>
            <person name="Pepin K.H."/>
            <person name="Johnson M."/>
            <person name="Bhonagiri V."/>
            <person name="Zhang X."/>
            <person name="Suruliraj S."/>
            <person name="Warren W."/>
            <person name="Chinwalla A."/>
            <person name="Mardis E.R."/>
            <person name="Wilson R.K."/>
        </authorList>
    </citation>
    <scope>NUCLEOTIDE SEQUENCE [LARGE SCALE GENOMIC DNA]</scope>
    <source>
        <strain evidence="1 2">KLE1255</strain>
    </source>
</reference>
<dbReference type="EMBL" id="AECU01000116">
    <property type="protein sequence ID" value="EFQ07126.1"/>
    <property type="molecule type" value="Genomic_DNA"/>
</dbReference>
<name>E2ZI81_9FIRM</name>
<dbReference type="Proteomes" id="UP000006028">
    <property type="component" value="Unassembled WGS sequence"/>
</dbReference>
<evidence type="ECO:0000313" key="1">
    <source>
        <dbReference type="EMBL" id="EFQ07126.1"/>
    </source>
</evidence>
<gene>
    <name evidence="1" type="ORF">HMPREF9436_01372</name>
</gene>
<feature type="non-terminal residue" evidence="1">
    <location>
        <position position="1"/>
    </location>
</feature>